<dbReference type="Gene3D" id="3.80.10.10">
    <property type="entry name" value="Ribonuclease Inhibitor"/>
    <property type="match status" value="1"/>
</dbReference>
<dbReference type="InterPro" id="IPR044974">
    <property type="entry name" value="Disease_R_plants"/>
</dbReference>
<dbReference type="AlphaFoldDB" id="A0A811QJW0"/>
<keyword evidence="6" id="KW-0175">Coiled coil</keyword>
<evidence type="ECO:0000313" key="11">
    <source>
        <dbReference type="EMBL" id="CAD6256389.1"/>
    </source>
</evidence>
<dbReference type="Pfam" id="PF23598">
    <property type="entry name" value="LRR_14"/>
    <property type="match status" value="2"/>
</dbReference>
<keyword evidence="2" id="KW-0433">Leucine-rich repeat</keyword>
<dbReference type="PANTHER" id="PTHR23155">
    <property type="entry name" value="DISEASE RESISTANCE PROTEIN RP"/>
    <property type="match status" value="1"/>
</dbReference>
<dbReference type="InterPro" id="IPR055414">
    <property type="entry name" value="LRR_R13L4/SHOC2-like"/>
</dbReference>
<evidence type="ECO:0000256" key="3">
    <source>
        <dbReference type="ARBA" id="ARBA00022737"/>
    </source>
</evidence>
<accession>A0A811QJW0</accession>
<dbReference type="Pfam" id="PF18052">
    <property type="entry name" value="Rx_N"/>
    <property type="match status" value="1"/>
</dbReference>
<dbReference type="InterPro" id="IPR058922">
    <property type="entry name" value="WHD_DRP"/>
</dbReference>
<dbReference type="InterPro" id="IPR027417">
    <property type="entry name" value="P-loop_NTPase"/>
</dbReference>
<dbReference type="OrthoDB" id="693153at2759"/>
<reference evidence="11" key="1">
    <citation type="submission" date="2020-10" db="EMBL/GenBank/DDBJ databases">
        <authorList>
            <person name="Han B."/>
            <person name="Lu T."/>
            <person name="Zhao Q."/>
            <person name="Huang X."/>
            <person name="Zhao Y."/>
        </authorList>
    </citation>
    <scope>NUCLEOTIDE SEQUENCE</scope>
</reference>
<evidence type="ECO:0000256" key="5">
    <source>
        <dbReference type="ARBA" id="ARBA00022821"/>
    </source>
</evidence>
<keyword evidence="5" id="KW-0611">Plant defense</keyword>
<dbReference type="Pfam" id="PF23559">
    <property type="entry name" value="WHD_DRP"/>
    <property type="match status" value="1"/>
</dbReference>
<dbReference type="PANTHER" id="PTHR23155:SF1135">
    <property type="entry name" value="OS08G0246300 PROTEIN"/>
    <property type="match status" value="1"/>
</dbReference>
<evidence type="ECO:0000256" key="4">
    <source>
        <dbReference type="ARBA" id="ARBA00022741"/>
    </source>
</evidence>
<evidence type="ECO:0000259" key="10">
    <source>
        <dbReference type="Pfam" id="PF23598"/>
    </source>
</evidence>
<comment type="caution">
    <text evidence="11">The sequence shown here is derived from an EMBL/GenBank/DDBJ whole genome shotgun (WGS) entry which is preliminary data.</text>
</comment>
<dbReference type="Gene3D" id="3.40.50.300">
    <property type="entry name" value="P-loop containing nucleotide triphosphate hydrolases"/>
    <property type="match status" value="2"/>
</dbReference>
<evidence type="ECO:0000259" key="9">
    <source>
        <dbReference type="Pfam" id="PF23559"/>
    </source>
</evidence>
<name>A0A811QJW0_9POAL</name>
<dbReference type="SUPFAM" id="SSF52047">
    <property type="entry name" value="RNI-like"/>
    <property type="match status" value="1"/>
</dbReference>
<keyword evidence="12" id="KW-1185">Reference proteome</keyword>
<protein>
    <submittedName>
        <fullName evidence="11">Uncharacterized protein</fullName>
    </submittedName>
</protein>
<proteinExistence type="inferred from homology"/>
<feature type="domain" description="Disease resistance R13L4/SHOC-2-like LRR" evidence="10">
    <location>
        <begin position="779"/>
        <end position="884"/>
    </location>
</feature>
<comment type="similarity">
    <text evidence="1">Belongs to the disease resistance NB-LRR family.</text>
</comment>
<dbReference type="Pfam" id="PF00931">
    <property type="entry name" value="NB-ARC"/>
    <property type="match status" value="2"/>
</dbReference>
<evidence type="ECO:0000256" key="6">
    <source>
        <dbReference type="ARBA" id="ARBA00023054"/>
    </source>
</evidence>
<evidence type="ECO:0000256" key="1">
    <source>
        <dbReference type="ARBA" id="ARBA00008894"/>
    </source>
</evidence>
<dbReference type="SUPFAM" id="SSF52540">
    <property type="entry name" value="P-loop containing nucleoside triphosphate hydrolases"/>
    <property type="match status" value="2"/>
</dbReference>
<dbReference type="Proteomes" id="UP000604825">
    <property type="component" value="Unassembled WGS sequence"/>
</dbReference>
<dbReference type="Gene3D" id="1.20.5.4130">
    <property type="match status" value="1"/>
</dbReference>
<dbReference type="InterPro" id="IPR041118">
    <property type="entry name" value="Rx_N"/>
</dbReference>
<feature type="domain" description="Disease resistance R13L4/SHOC-2-like LRR" evidence="10">
    <location>
        <begin position="942"/>
        <end position="1170"/>
    </location>
</feature>
<dbReference type="InterPro" id="IPR002182">
    <property type="entry name" value="NB-ARC"/>
</dbReference>
<sequence>MADLVLGLAKSAVKETANLAKSAIEDEKKLRTSVQRDLMLISDEFEMMHSFLNVSKEHVADDDMATTAVKQVRDMALDMEDCIDSILHLDNKSSWWRRILPSWIPAAAPAVALENAVAGMELLKARVEAMGQRNLRYSRIGDGNSGSNKSAEQKLHQPVYNALLPRSATARETTKERIWPVELVNLISRNEKGVGGVLQVISVLGTVGMMSVVKRAYDDPETCGNFRCRAWVKLVHPFNPLDFIRGLVAQFCRSGNSISRDEESSSTIVVDSVVEMTTVATQGVLIDEFMKLVSHHKYLVVLQGVSTMEDWETVRVYLPDNNNGSCIIVNTHQFEVASLCVGQPHRVLELEKLSAHHSVYVLVKEDMIGQVEQQTMGPDTAHDEYALLGPQADFCSRLSMSVTSTGVHSVWGMSGVGKSFLVKHYYIGQEAKMKNTTSLGVRRGSLLTYGWVNVSRPFDLTDLSWRLLLDLNPGFLQDCQLSTMKDPIEECRQYLYVNDCFIVIDGLQTRKEWDLIKGALGLETTTRHVIFVITNEESVAKYCATDIESVYNVKGLGADHAFQLLKQIHRHDEHTWTEEEELHMLHKFGGLPKVICAVAMRYKSLLWDILRKDNLVSLLEADTRLEDLFSWLLAYFHSCPDFLKPCIFYLSIFPLNHAIRRRRLVRRWIAEGYSRETKEYTAEERGEMYFSTLTDLSMIQVPGTTSTTLQEDSSKKIPLCQANGFLREYIISRSMEENLVFALDGHCRRNLRHTGRHLAIDKSWDRDRNVFESVDFSRLRSLTVFGEWKPFFVSEKMKLLRVLDLEDASSGVTDGDVAQMVKLLPRLKFLSLRRCRQVTNLPDSIGDRLKQLQTLDIRETSVTKLPKSIINLDKLQYIRAGTVTGHHYQATETTEAAENLQAQSESAAPVKMKRLCATLESCCLSKSSRHHRLDDNCGSYYHSGVKVPRGIWKLFDLHTLGVVDVGATGGGDAIVEELKKLTQLHKLGVCSINRNNIRRFFSAISGLAHLESLSMGLQLDEDDDEDEAGWLDDISSLPVKLRSLKLYGLVRKIPVWTKELKELRKLSLQMTMLPQEGIDDLPCSLDHLQNIRLFLSELHDGELHFGRRRQIFLGLLDISFSPRVQAKITFHDNCYLKVLRIRCCGVSSLQFSGLQSLRALEEVWLRSPYNDGLKQHLDQELDCRPEAAKAVLRPDKPGSWIPWLLTSS</sequence>
<feature type="domain" description="Disease resistance N-terminal" evidence="8">
    <location>
        <begin position="19"/>
        <end position="94"/>
    </location>
</feature>
<evidence type="ECO:0000259" key="7">
    <source>
        <dbReference type="Pfam" id="PF00931"/>
    </source>
</evidence>
<evidence type="ECO:0000259" key="8">
    <source>
        <dbReference type="Pfam" id="PF18052"/>
    </source>
</evidence>
<feature type="domain" description="NB-ARC" evidence="7">
    <location>
        <begin position="199"/>
        <end position="363"/>
    </location>
</feature>
<keyword evidence="3" id="KW-0677">Repeat</keyword>
<evidence type="ECO:0000313" key="12">
    <source>
        <dbReference type="Proteomes" id="UP000604825"/>
    </source>
</evidence>
<dbReference type="GO" id="GO:0043531">
    <property type="term" value="F:ADP binding"/>
    <property type="evidence" value="ECO:0007669"/>
    <property type="project" value="InterPro"/>
</dbReference>
<dbReference type="EMBL" id="CAJGYO010000010">
    <property type="protein sequence ID" value="CAD6256389.1"/>
    <property type="molecule type" value="Genomic_DNA"/>
</dbReference>
<feature type="domain" description="NB-ARC" evidence="7">
    <location>
        <begin position="404"/>
        <end position="569"/>
    </location>
</feature>
<evidence type="ECO:0000256" key="2">
    <source>
        <dbReference type="ARBA" id="ARBA00022614"/>
    </source>
</evidence>
<organism evidence="11 12">
    <name type="scientific">Miscanthus lutarioriparius</name>
    <dbReference type="NCBI Taxonomy" id="422564"/>
    <lineage>
        <taxon>Eukaryota</taxon>
        <taxon>Viridiplantae</taxon>
        <taxon>Streptophyta</taxon>
        <taxon>Embryophyta</taxon>
        <taxon>Tracheophyta</taxon>
        <taxon>Spermatophyta</taxon>
        <taxon>Magnoliopsida</taxon>
        <taxon>Liliopsida</taxon>
        <taxon>Poales</taxon>
        <taxon>Poaceae</taxon>
        <taxon>PACMAD clade</taxon>
        <taxon>Panicoideae</taxon>
        <taxon>Andropogonodae</taxon>
        <taxon>Andropogoneae</taxon>
        <taxon>Saccharinae</taxon>
        <taxon>Miscanthus</taxon>
    </lineage>
</organism>
<keyword evidence="4" id="KW-0547">Nucleotide-binding</keyword>
<dbReference type="InterPro" id="IPR032675">
    <property type="entry name" value="LRR_dom_sf"/>
</dbReference>
<dbReference type="GO" id="GO:0098542">
    <property type="term" value="P:defense response to other organism"/>
    <property type="evidence" value="ECO:0007669"/>
    <property type="project" value="TreeGrafter"/>
</dbReference>
<gene>
    <name evidence="11" type="ORF">NCGR_LOCUS39896</name>
</gene>
<feature type="domain" description="Disease resistance protein winged helix" evidence="9">
    <location>
        <begin position="652"/>
        <end position="704"/>
    </location>
</feature>